<evidence type="ECO:0000313" key="2">
    <source>
        <dbReference type="EMBL" id="NHC12589.1"/>
    </source>
</evidence>
<dbReference type="RefSeq" id="WP_166277105.1">
    <property type="nucleotide sequence ID" value="NZ_JAANNP010000001.1"/>
</dbReference>
<reference evidence="2 3" key="1">
    <citation type="submission" date="2020-03" db="EMBL/GenBank/DDBJ databases">
        <title>Two novel Motilibacter sp.</title>
        <authorList>
            <person name="Liu S."/>
        </authorList>
    </citation>
    <scope>NUCLEOTIDE SEQUENCE [LARGE SCALE GENOMIC DNA]</scope>
    <source>
        <strain evidence="2 3">E257</strain>
    </source>
</reference>
<dbReference type="Proteomes" id="UP000800981">
    <property type="component" value="Unassembled WGS sequence"/>
</dbReference>
<protein>
    <submittedName>
        <fullName evidence="2">Uncharacterized protein</fullName>
    </submittedName>
</protein>
<name>A0ABX0GP31_9ACTN</name>
<comment type="caution">
    <text evidence="2">The sequence shown here is derived from an EMBL/GenBank/DDBJ whole genome shotgun (WGS) entry which is preliminary data.</text>
</comment>
<dbReference type="EMBL" id="JAANNP010000001">
    <property type="protein sequence ID" value="NHC12589.1"/>
    <property type="molecule type" value="Genomic_DNA"/>
</dbReference>
<proteinExistence type="predicted"/>
<organism evidence="2 3">
    <name type="scientific">Motilibacter deserti</name>
    <dbReference type="NCBI Taxonomy" id="2714956"/>
    <lineage>
        <taxon>Bacteria</taxon>
        <taxon>Bacillati</taxon>
        <taxon>Actinomycetota</taxon>
        <taxon>Actinomycetes</taxon>
        <taxon>Motilibacterales</taxon>
        <taxon>Motilibacteraceae</taxon>
        <taxon>Motilibacter</taxon>
    </lineage>
</organism>
<sequence>MGFLDKRRRPTEDGVASSSLEPGERVLTAEADENGGTVAVTDRALLLPGAERLPWHLVLAAGWDADEAQLRVTGVDGARWTVRLPDPGRVPEAVRERVQSSIVARRRVTLVGERGVLVAVRRMPDSEDLVWQVRPEAGIDLRDPAVRERVDDAVAELRAALGL</sequence>
<keyword evidence="3" id="KW-1185">Reference proteome</keyword>
<evidence type="ECO:0000313" key="3">
    <source>
        <dbReference type="Proteomes" id="UP000800981"/>
    </source>
</evidence>
<feature type="region of interest" description="Disordered" evidence="1">
    <location>
        <begin position="1"/>
        <end position="24"/>
    </location>
</feature>
<gene>
    <name evidence="2" type="ORF">G9H71_02185</name>
</gene>
<evidence type="ECO:0000256" key="1">
    <source>
        <dbReference type="SAM" id="MobiDB-lite"/>
    </source>
</evidence>
<accession>A0ABX0GP31</accession>